<accession>A0A367KN02</accession>
<dbReference type="Proteomes" id="UP000253551">
    <property type="component" value="Unassembled WGS sequence"/>
</dbReference>
<evidence type="ECO:0000313" key="1">
    <source>
        <dbReference type="EMBL" id="RCI03548.1"/>
    </source>
</evidence>
<reference evidence="1 2" key="1">
    <citation type="journal article" date="2018" name="G3 (Bethesda)">
        <title>Phylogenetic and Phylogenomic Definition of Rhizopus Species.</title>
        <authorList>
            <person name="Gryganskyi A.P."/>
            <person name="Golan J."/>
            <person name="Dolatabadi S."/>
            <person name="Mondo S."/>
            <person name="Robb S."/>
            <person name="Idnurm A."/>
            <person name="Muszewska A."/>
            <person name="Steczkiewicz K."/>
            <person name="Masonjones S."/>
            <person name="Liao H.L."/>
            <person name="Gajdeczka M.T."/>
            <person name="Anike F."/>
            <person name="Vuek A."/>
            <person name="Anishchenko I.M."/>
            <person name="Voigt K."/>
            <person name="de Hoog G.S."/>
            <person name="Smith M.E."/>
            <person name="Heitman J."/>
            <person name="Vilgalys R."/>
            <person name="Stajich J.E."/>
        </authorList>
    </citation>
    <scope>NUCLEOTIDE SEQUENCE [LARGE SCALE GENOMIC DNA]</scope>
    <source>
        <strain evidence="1 2">LSU 92-RS-03</strain>
    </source>
</reference>
<name>A0A367KN02_RHIST</name>
<protein>
    <submittedName>
        <fullName evidence="1">Uncharacterized protein</fullName>
    </submittedName>
</protein>
<keyword evidence="2" id="KW-1185">Reference proteome</keyword>
<evidence type="ECO:0000313" key="2">
    <source>
        <dbReference type="Proteomes" id="UP000253551"/>
    </source>
</evidence>
<gene>
    <name evidence="1" type="ORF">CU098_005246</name>
</gene>
<feature type="non-terminal residue" evidence="1">
    <location>
        <position position="1"/>
    </location>
</feature>
<comment type="caution">
    <text evidence="1">The sequence shown here is derived from an EMBL/GenBank/DDBJ whole genome shotgun (WGS) entry which is preliminary data.</text>
</comment>
<dbReference type="EMBL" id="PJQM01000978">
    <property type="protein sequence ID" value="RCI03548.1"/>
    <property type="molecule type" value="Genomic_DNA"/>
</dbReference>
<dbReference type="AlphaFoldDB" id="A0A367KN02"/>
<proteinExistence type="predicted"/>
<sequence length="171" mass="19875">ANPTRNMLVEKEDVVKDEVELFFGKVNELDLISGTEEKVMGLEKKMRLYQIHRKKYIDESNNGKTIPCNLLEEVPKFLLFNNKTNMTREDEDVMPDSSNSIFVYGYTYTLHGETFSTHRSGVYFYATCRISCDQTSFVDQVDNLKRSKITVVSENDLQIRKNAVVSYKKYI</sequence>
<organism evidence="1 2">
    <name type="scientific">Rhizopus stolonifer</name>
    <name type="common">Rhizopus nigricans</name>
    <dbReference type="NCBI Taxonomy" id="4846"/>
    <lineage>
        <taxon>Eukaryota</taxon>
        <taxon>Fungi</taxon>
        <taxon>Fungi incertae sedis</taxon>
        <taxon>Mucoromycota</taxon>
        <taxon>Mucoromycotina</taxon>
        <taxon>Mucoromycetes</taxon>
        <taxon>Mucorales</taxon>
        <taxon>Mucorineae</taxon>
        <taxon>Rhizopodaceae</taxon>
        <taxon>Rhizopus</taxon>
    </lineage>
</organism>